<evidence type="ECO:0000256" key="3">
    <source>
        <dbReference type="ARBA" id="ARBA00022741"/>
    </source>
</evidence>
<evidence type="ECO:0000313" key="12">
    <source>
        <dbReference type="Proteomes" id="UP000738349"/>
    </source>
</evidence>
<evidence type="ECO:0000256" key="2">
    <source>
        <dbReference type="ARBA" id="ARBA00022679"/>
    </source>
</evidence>
<organism evidence="11 12">
    <name type="scientific">Dactylonectria macrodidyma</name>
    <dbReference type="NCBI Taxonomy" id="307937"/>
    <lineage>
        <taxon>Eukaryota</taxon>
        <taxon>Fungi</taxon>
        <taxon>Dikarya</taxon>
        <taxon>Ascomycota</taxon>
        <taxon>Pezizomycotina</taxon>
        <taxon>Sordariomycetes</taxon>
        <taxon>Hypocreomycetidae</taxon>
        <taxon>Hypocreales</taxon>
        <taxon>Nectriaceae</taxon>
        <taxon>Dactylonectria</taxon>
    </lineage>
</organism>
<feature type="region of interest" description="Disordered" evidence="9">
    <location>
        <begin position="241"/>
        <end position="285"/>
    </location>
</feature>
<evidence type="ECO:0000256" key="9">
    <source>
        <dbReference type="SAM" id="MobiDB-lite"/>
    </source>
</evidence>
<dbReference type="EMBL" id="JAGMUV010000002">
    <property type="protein sequence ID" value="KAH7169967.1"/>
    <property type="molecule type" value="Genomic_DNA"/>
</dbReference>
<dbReference type="PANTHER" id="PTHR24350">
    <property type="entry name" value="SERINE/THREONINE-PROTEIN KINASE IAL-RELATED"/>
    <property type="match status" value="1"/>
</dbReference>
<feature type="compositionally biased region" description="Low complexity" evidence="9">
    <location>
        <begin position="241"/>
        <end position="253"/>
    </location>
</feature>
<keyword evidence="4 11" id="KW-0418">Kinase</keyword>
<dbReference type="OrthoDB" id="4062651at2759"/>
<dbReference type="PROSITE" id="PS50011">
    <property type="entry name" value="PROTEIN_KINASE_DOM"/>
    <property type="match status" value="1"/>
</dbReference>
<dbReference type="GO" id="GO:0004674">
    <property type="term" value="F:protein serine/threonine kinase activity"/>
    <property type="evidence" value="ECO:0007669"/>
    <property type="project" value="UniProtKB-KW"/>
</dbReference>
<name>A0A9P9JKM6_9HYPO</name>
<dbReference type="AlphaFoldDB" id="A0A9P9JKM6"/>
<sequence length="355" mass="38990">MVSCLKDQVHDISSQILGALFFMHSEHFAHRDLKPANTLIDKQPPGEWSIKLCDLGLSKPIDQTVSVAIRGTLGFLPPELTRFAAKNRPTDPCKLSAYCNAKSQTLRDFQASEPVIDFVLALMQIEPSKRLSSQDASTHRWVQKEAEVRQELEDDSKLCSDMPFWLRSEPIPEPTAQWTGTAIQHPLVPLDPKISTIHRPSTEALPVVDDPFVSSQHQEPDPFASWTSIIQGLELEINTQNANTASSTSASTSDGTVSPLVAPSHPKRAEPAMSTSVPSTSERPNQLSLSPHILALASNQSPKAKIFGDFNFSIHQVKFSPDGSLLIAAGKEKPSSLGLIDMEISNHNKSFQDLF</sequence>
<dbReference type="Proteomes" id="UP000738349">
    <property type="component" value="Unassembled WGS sequence"/>
</dbReference>
<dbReference type="InterPro" id="IPR008271">
    <property type="entry name" value="Ser/Thr_kinase_AS"/>
</dbReference>
<proteinExistence type="predicted"/>
<feature type="cross-link" description="Glycyl lysine isopeptide (Lys-Gly) (interchain with G-Cter in SUMO2)" evidence="8">
    <location>
        <position position="34"/>
    </location>
</feature>
<evidence type="ECO:0000256" key="4">
    <source>
        <dbReference type="ARBA" id="ARBA00022777"/>
    </source>
</evidence>
<evidence type="ECO:0000256" key="6">
    <source>
        <dbReference type="PIRSR" id="PIRSR630616-1"/>
    </source>
</evidence>
<keyword evidence="5 7" id="KW-0067">ATP-binding</keyword>
<reference evidence="11" key="1">
    <citation type="journal article" date="2021" name="Nat. Commun.">
        <title>Genetic determinants of endophytism in the Arabidopsis root mycobiome.</title>
        <authorList>
            <person name="Mesny F."/>
            <person name="Miyauchi S."/>
            <person name="Thiergart T."/>
            <person name="Pickel B."/>
            <person name="Atanasova L."/>
            <person name="Karlsson M."/>
            <person name="Huettel B."/>
            <person name="Barry K.W."/>
            <person name="Haridas S."/>
            <person name="Chen C."/>
            <person name="Bauer D."/>
            <person name="Andreopoulos W."/>
            <person name="Pangilinan J."/>
            <person name="LaButti K."/>
            <person name="Riley R."/>
            <person name="Lipzen A."/>
            <person name="Clum A."/>
            <person name="Drula E."/>
            <person name="Henrissat B."/>
            <person name="Kohler A."/>
            <person name="Grigoriev I.V."/>
            <person name="Martin F.M."/>
            <person name="Hacquard S."/>
        </authorList>
    </citation>
    <scope>NUCLEOTIDE SEQUENCE</scope>
    <source>
        <strain evidence="11">MPI-CAGE-AT-0147</strain>
    </source>
</reference>
<dbReference type="Pfam" id="PF00069">
    <property type="entry name" value="Pkinase"/>
    <property type="match status" value="1"/>
</dbReference>
<dbReference type="InterPro" id="IPR011009">
    <property type="entry name" value="Kinase-like_dom_sf"/>
</dbReference>
<evidence type="ECO:0000313" key="11">
    <source>
        <dbReference type="EMBL" id="KAH7169967.1"/>
    </source>
</evidence>
<protein>
    <submittedName>
        <fullName evidence="11">Kinase-like domain-containing protein</fullName>
    </submittedName>
</protein>
<feature type="domain" description="Protein kinase" evidence="10">
    <location>
        <begin position="1"/>
        <end position="142"/>
    </location>
</feature>
<dbReference type="SMART" id="SM00220">
    <property type="entry name" value="S_TKc"/>
    <property type="match status" value="1"/>
</dbReference>
<feature type="active site" description="Proton acceptor" evidence="6">
    <location>
        <position position="32"/>
    </location>
</feature>
<evidence type="ECO:0000256" key="8">
    <source>
        <dbReference type="PIRSR" id="PIRSR630616-3"/>
    </source>
</evidence>
<dbReference type="SUPFAM" id="SSF56112">
    <property type="entry name" value="Protein kinase-like (PK-like)"/>
    <property type="match status" value="1"/>
</dbReference>
<evidence type="ECO:0000256" key="7">
    <source>
        <dbReference type="PIRSR" id="PIRSR630616-2"/>
    </source>
</evidence>
<evidence type="ECO:0000259" key="10">
    <source>
        <dbReference type="PROSITE" id="PS50011"/>
    </source>
</evidence>
<dbReference type="PROSITE" id="PS00108">
    <property type="entry name" value="PROTEIN_KINASE_ST"/>
    <property type="match status" value="1"/>
</dbReference>
<keyword evidence="1" id="KW-0723">Serine/threonine-protein kinase</keyword>
<evidence type="ECO:0000256" key="1">
    <source>
        <dbReference type="ARBA" id="ARBA00022527"/>
    </source>
</evidence>
<keyword evidence="12" id="KW-1185">Reference proteome</keyword>
<dbReference type="GO" id="GO:0005524">
    <property type="term" value="F:ATP binding"/>
    <property type="evidence" value="ECO:0007669"/>
    <property type="project" value="UniProtKB-KW"/>
</dbReference>
<keyword evidence="2" id="KW-0808">Transferase</keyword>
<dbReference type="InterPro" id="IPR030616">
    <property type="entry name" value="Aur-like"/>
</dbReference>
<keyword evidence="3 7" id="KW-0547">Nucleotide-binding</keyword>
<feature type="binding site" evidence="7">
    <location>
        <position position="54"/>
    </location>
    <ligand>
        <name>ATP</name>
        <dbReference type="ChEBI" id="CHEBI:30616"/>
    </ligand>
</feature>
<feature type="compositionally biased region" description="Polar residues" evidence="9">
    <location>
        <begin position="273"/>
        <end position="285"/>
    </location>
</feature>
<evidence type="ECO:0000256" key="5">
    <source>
        <dbReference type="ARBA" id="ARBA00022840"/>
    </source>
</evidence>
<comment type="caution">
    <text evidence="11">The sequence shown here is derived from an EMBL/GenBank/DDBJ whole genome shotgun (WGS) entry which is preliminary data.</text>
</comment>
<dbReference type="Gene3D" id="1.10.510.10">
    <property type="entry name" value="Transferase(Phosphotransferase) domain 1"/>
    <property type="match status" value="1"/>
</dbReference>
<gene>
    <name evidence="11" type="ORF">EDB81DRAFT_876014</name>
</gene>
<dbReference type="InterPro" id="IPR000719">
    <property type="entry name" value="Prot_kinase_dom"/>
</dbReference>
<accession>A0A9P9JKM6</accession>